<evidence type="ECO:0000313" key="1">
    <source>
        <dbReference type="EMBL" id="KPQ44194.1"/>
    </source>
</evidence>
<dbReference type="Gene3D" id="3.10.20.860">
    <property type="match status" value="1"/>
</dbReference>
<dbReference type="AlphaFoldDB" id="A0A0N8KR80"/>
<name>A0A0N8KR80_9EURY</name>
<protein>
    <recommendedName>
        <fullName evidence="3">YgiT-type zinc finger protein</fullName>
    </recommendedName>
</protein>
<comment type="caution">
    <text evidence="1">The sequence shown here is derived from an EMBL/GenBank/DDBJ whole genome shotgun (WGS) entry which is preliminary data.</text>
</comment>
<accession>A0A0N8KR80</accession>
<evidence type="ECO:0000313" key="2">
    <source>
        <dbReference type="Proteomes" id="UP000050360"/>
    </source>
</evidence>
<dbReference type="Proteomes" id="UP000050360">
    <property type="component" value="Unassembled WGS sequence"/>
</dbReference>
<dbReference type="InterPro" id="IPR022453">
    <property type="entry name" value="Znf_MqsA-type"/>
</dbReference>
<dbReference type="EMBL" id="LKCM01000104">
    <property type="protein sequence ID" value="KPQ44194.1"/>
    <property type="molecule type" value="Genomic_DNA"/>
</dbReference>
<sequence length="141" mass="16273">MKSKKKEIDYENIQPDELTGEEADFEVQLDNKIPAYCIDCHIKMKPAKIDIKRGNIMIMNVSAYKCPKCGKELLDVETSSRIEREFALRHTEEIKGYEVKISSDGRNYLIRFPKELSKMLATKKFAKILPVDADEFVVKVV</sequence>
<reference evidence="1 2" key="1">
    <citation type="submission" date="2015-09" db="EMBL/GenBank/DDBJ databases">
        <title>A metagenomics-based metabolic model of nitrate-dependent anaerobic oxidation of methane by Methanoperedens-like archaea.</title>
        <authorList>
            <person name="Arshad A."/>
            <person name="Speth D.R."/>
            <person name="De Graaf R.M."/>
            <person name="Op Den Camp H.J."/>
            <person name="Jetten M.S."/>
            <person name="Welte C.U."/>
        </authorList>
    </citation>
    <scope>NUCLEOTIDE SEQUENCE [LARGE SCALE GENOMIC DNA]</scope>
</reference>
<evidence type="ECO:0008006" key="3">
    <source>
        <dbReference type="Google" id="ProtNLM"/>
    </source>
</evidence>
<gene>
    <name evidence="1" type="ORF">MPEBLZ_01257</name>
</gene>
<proteinExistence type="predicted"/>
<organism evidence="1 2">
    <name type="scientific">Candidatus Methanoperedens nitratireducens</name>
    <dbReference type="NCBI Taxonomy" id="1392998"/>
    <lineage>
        <taxon>Archaea</taxon>
        <taxon>Methanobacteriati</taxon>
        <taxon>Methanobacteriota</taxon>
        <taxon>Stenosarchaea group</taxon>
        <taxon>Methanomicrobia</taxon>
        <taxon>Methanosarcinales</taxon>
        <taxon>ANME-2 cluster</taxon>
        <taxon>Candidatus Methanoperedentaceae</taxon>
        <taxon>Candidatus Methanoperedens</taxon>
    </lineage>
</organism>
<dbReference type="NCBIfam" id="TIGR03831">
    <property type="entry name" value="YgiT_finger"/>
    <property type="match status" value="1"/>
</dbReference>